<protein>
    <submittedName>
        <fullName evidence="2">Uncharacterized protein</fullName>
    </submittedName>
</protein>
<evidence type="ECO:0000313" key="2">
    <source>
        <dbReference type="EMBL" id="SVB04743.1"/>
    </source>
</evidence>
<organism evidence="2">
    <name type="scientific">marine metagenome</name>
    <dbReference type="NCBI Taxonomy" id="408172"/>
    <lineage>
        <taxon>unclassified sequences</taxon>
        <taxon>metagenomes</taxon>
        <taxon>ecological metagenomes</taxon>
    </lineage>
</organism>
<reference evidence="2" key="1">
    <citation type="submission" date="2018-05" db="EMBL/GenBank/DDBJ databases">
        <authorList>
            <person name="Lanie J.A."/>
            <person name="Ng W.-L."/>
            <person name="Kazmierczak K.M."/>
            <person name="Andrzejewski T.M."/>
            <person name="Davidsen T.M."/>
            <person name="Wayne K.J."/>
            <person name="Tettelin H."/>
            <person name="Glass J.I."/>
            <person name="Rusch D."/>
            <person name="Podicherti R."/>
            <person name="Tsui H.-C.T."/>
            <person name="Winkler M.E."/>
        </authorList>
    </citation>
    <scope>NUCLEOTIDE SEQUENCE</scope>
</reference>
<name>A0A382AUM9_9ZZZZ</name>
<feature type="transmembrane region" description="Helical" evidence="1">
    <location>
        <begin position="44"/>
        <end position="61"/>
    </location>
</feature>
<proteinExistence type="predicted"/>
<feature type="transmembrane region" description="Helical" evidence="1">
    <location>
        <begin position="20"/>
        <end position="38"/>
    </location>
</feature>
<keyword evidence="1" id="KW-0812">Transmembrane</keyword>
<keyword evidence="1" id="KW-0472">Membrane</keyword>
<dbReference type="AlphaFoldDB" id="A0A382AUM9"/>
<keyword evidence="1" id="KW-1133">Transmembrane helix</keyword>
<dbReference type="EMBL" id="UINC01026745">
    <property type="protein sequence ID" value="SVB04743.1"/>
    <property type="molecule type" value="Genomic_DNA"/>
</dbReference>
<gene>
    <name evidence="2" type="ORF">METZ01_LOCUS157597</name>
</gene>
<accession>A0A382AUM9</accession>
<evidence type="ECO:0000256" key="1">
    <source>
        <dbReference type="SAM" id="Phobius"/>
    </source>
</evidence>
<sequence>MAQFRYIGFQRKTRSFPMQVLGFIVGLVVLGVSLVLGAFVLTALLSFLLIVAVVIGIRLWWVKRKISSAAVNDEYIDAEYRVVQDNNNGTHRHKTDS</sequence>